<dbReference type="Proteomes" id="UP000279227">
    <property type="component" value="Chromosome"/>
</dbReference>
<dbReference type="KEGG" id="cgle:NCTC11432_02366"/>
<proteinExistence type="predicted"/>
<keyword evidence="1" id="KW-0812">Transmembrane</keyword>
<reference evidence="2 3" key="1">
    <citation type="submission" date="2018-12" db="EMBL/GenBank/DDBJ databases">
        <authorList>
            <consortium name="Pathogen Informatics"/>
        </authorList>
    </citation>
    <scope>NUCLEOTIDE SEQUENCE [LARGE SCALE GENOMIC DNA]</scope>
    <source>
        <strain evidence="2 3">NCTC11432</strain>
    </source>
</reference>
<protein>
    <submittedName>
        <fullName evidence="2">Uncharacterized protein</fullName>
    </submittedName>
</protein>
<dbReference type="STRING" id="525257.HMPREF0204_12089"/>
<keyword evidence="1" id="KW-1133">Transmembrane helix</keyword>
<feature type="transmembrane region" description="Helical" evidence="1">
    <location>
        <begin position="15"/>
        <end position="32"/>
    </location>
</feature>
<name>A0A448B2L6_CHRGE</name>
<keyword evidence="1" id="KW-0472">Membrane</keyword>
<dbReference type="EMBL" id="LR134289">
    <property type="protein sequence ID" value="VEE07868.1"/>
    <property type="molecule type" value="Genomic_DNA"/>
</dbReference>
<evidence type="ECO:0000313" key="2">
    <source>
        <dbReference type="EMBL" id="VEE07868.1"/>
    </source>
</evidence>
<accession>A0A448B2L6</accession>
<dbReference type="AlphaFoldDB" id="A0A448B2L6"/>
<organism evidence="2 3">
    <name type="scientific">Chryseobacterium gleum</name>
    <name type="common">Flavobacterium gleum</name>
    <dbReference type="NCBI Taxonomy" id="250"/>
    <lineage>
        <taxon>Bacteria</taxon>
        <taxon>Pseudomonadati</taxon>
        <taxon>Bacteroidota</taxon>
        <taxon>Flavobacteriia</taxon>
        <taxon>Flavobacteriales</taxon>
        <taxon>Weeksellaceae</taxon>
        <taxon>Chryseobacterium group</taxon>
        <taxon>Chryseobacterium</taxon>
    </lineage>
</organism>
<evidence type="ECO:0000313" key="3">
    <source>
        <dbReference type="Proteomes" id="UP000279227"/>
    </source>
</evidence>
<sequence>MEITFEESAFSACTLFLYLSSLILMKILMNTLKKAKAMTLVLKKK</sequence>
<gene>
    <name evidence="2" type="ORF">NCTC11432_02366</name>
</gene>
<evidence type="ECO:0000256" key="1">
    <source>
        <dbReference type="SAM" id="Phobius"/>
    </source>
</evidence>